<organism evidence="1">
    <name type="scientific">marine metagenome</name>
    <dbReference type="NCBI Taxonomy" id="408172"/>
    <lineage>
        <taxon>unclassified sequences</taxon>
        <taxon>metagenomes</taxon>
        <taxon>ecological metagenomes</taxon>
    </lineage>
</organism>
<accession>A0A382IMP3</accession>
<proteinExistence type="predicted"/>
<evidence type="ECO:0000313" key="1">
    <source>
        <dbReference type="EMBL" id="SVC00532.1"/>
    </source>
</evidence>
<protein>
    <submittedName>
        <fullName evidence="1">Uncharacterized protein</fullName>
    </submittedName>
</protein>
<gene>
    <name evidence="1" type="ORF">METZ01_LOCUS253386</name>
</gene>
<reference evidence="1" key="1">
    <citation type="submission" date="2018-05" db="EMBL/GenBank/DDBJ databases">
        <authorList>
            <person name="Lanie J.A."/>
            <person name="Ng W.-L."/>
            <person name="Kazmierczak K.M."/>
            <person name="Andrzejewski T.M."/>
            <person name="Davidsen T.M."/>
            <person name="Wayne K.J."/>
            <person name="Tettelin H."/>
            <person name="Glass J.I."/>
            <person name="Rusch D."/>
            <person name="Podicherti R."/>
            <person name="Tsui H.-C.T."/>
            <person name="Winkler M.E."/>
        </authorList>
    </citation>
    <scope>NUCLEOTIDE SEQUENCE</scope>
</reference>
<dbReference type="Gene3D" id="2.60.120.180">
    <property type="match status" value="1"/>
</dbReference>
<sequence length="257" mass="29995">GRITNPNINADWYYNNDWGSAWRDEYIVEAVNQNRIRQASCIFKDGTGYFFDIPPTGKWSSLYWHEHSIHIGHKGWSSVGNTFVREKSQFPVKVGDIKELNFDVEYTYDIIGQSDVHLAMWFVDEKRVSSDWVGDEPFLETMVRLSHNTDYPCHDGSFKIMKQRWSYCFKGSGWTQNGNSQTMMRFDSLDIHHPKVNSGHNGKHTFNLKLKDLILGMKKQGYIKDHHTLLGLEFNNELKYGRGVMDIKSMNYKLVTH</sequence>
<dbReference type="GO" id="GO:0004553">
    <property type="term" value="F:hydrolase activity, hydrolyzing O-glycosyl compounds"/>
    <property type="evidence" value="ECO:0007669"/>
    <property type="project" value="InterPro"/>
</dbReference>
<dbReference type="InterPro" id="IPR013319">
    <property type="entry name" value="GH11/12"/>
</dbReference>
<name>A0A382IMP3_9ZZZZ</name>
<dbReference type="EMBL" id="UINC01068149">
    <property type="protein sequence ID" value="SVC00532.1"/>
    <property type="molecule type" value="Genomic_DNA"/>
</dbReference>
<dbReference type="AlphaFoldDB" id="A0A382IMP3"/>
<feature type="non-terminal residue" evidence="1">
    <location>
        <position position="1"/>
    </location>
</feature>